<feature type="signal peptide" evidence="3">
    <location>
        <begin position="1"/>
        <end position="26"/>
    </location>
</feature>
<feature type="domain" description="DUF7507" evidence="5">
    <location>
        <begin position="2629"/>
        <end position="2731"/>
    </location>
</feature>
<feature type="domain" description="DUF7507" evidence="5">
    <location>
        <begin position="676"/>
        <end position="778"/>
    </location>
</feature>
<dbReference type="InterPro" id="IPR045474">
    <property type="entry name" value="GEVED"/>
</dbReference>
<dbReference type="Pfam" id="PF24514">
    <property type="entry name" value="SpaA_4"/>
    <property type="match status" value="1"/>
</dbReference>
<feature type="domain" description="SpaA-like prealbumin fold" evidence="6">
    <location>
        <begin position="574"/>
        <end position="673"/>
    </location>
</feature>
<dbReference type="InterPro" id="IPR051172">
    <property type="entry name" value="Chlamydia_OmcB"/>
</dbReference>
<dbReference type="PROSITE" id="PS00018">
    <property type="entry name" value="EF_HAND_1"/>
    <property type="match status" value="1"/>
</dbReference>
<dbReference type="PANTHER" id="PTHR34819:SF3">
    <property type="entry name" value="CELL SURFACE PROTEIN"/>
    <property type="match status" value="1"/>
</dbReference>
<feature type="domain" description="DUF7507" evidence="5">
    <location>
        <begin position="1594"/>
        <end position="1695"/>
    </location>
</feature>
<feature type="chain" id="PRO_5020969344" evidence="3">
    <location>
        <begin position="27"/>
        <end position="2780"/>
    </location>
</feature>
<feature type="domain" description="DUF7507" evidence="5">
    <location>
        <begin position="1020"/>
        <end position="1123"/>
    </location>
</feature>
<gene>
    <name evidence="7" type="ORF">DFR29_10141</name>
</gene>
<evidence type="ECO:0000259" key="6">
    <source>
        <dbReference type="Pfam" id="PF24514"/>
    </source>
</evidence>
<dbReference type="OrthoDB" id="5959557at2"/>
<dbReference type="RefSeq" id="WP_133816549.1">
    <property type="nucleotide sequence ID" value="NZ_SNZH01000001.1"/>
</dbReference>
<keyword evidence="8" id="KW-1185">Reference proteome</keyword>
<reference evidence="7 8" key="1">
    <citation type="submission" date="2019-03" db="EMBL/GenBank/DDBJ databases">
        <title>Genomic Encyclopedia of Type Strains, Phase IV (KMG-IV): sequencing the most valuable type-strain genomes for metagenomic binning, comparative biology and taxonomic classification.</title>
        <authorList>
            <person name="Goeker M."/>
        </authorList>
    </citation>
    <scope>NUCLEOTIDE SEQUENCE [LARGE SCALE GENOMIC DNA]</scope>
    <source>
        <strain evidence="7 8">DSM 21667</strain>
    </source>
</reference>
<dbReference type="Proteomes" id="UP000295293">
    <property type="component" value="Unassembled WGS sequence"/>
</dbReference>
<name>A0A4R6Z956_9GAMM</name>
<feature type="domain" description="GEVED" evidence="4">
    <location>
        <begin position="359"/>
        <end position="433"/>
    </location>
</feature>
<feature type="region of interest" description="Disordered" evidence="1">
    <location>
        <begin position="297"/>
        <end position="321"/>
    </location>
</feature>
<feature type="compositionally biased region" description="Low complexity" evidence="1">
    <location>
        <begin position="1349"/>
        <end position="1362"/>
    </location>
</feature>
<protein>
    <submittedName>
        <fullName evidence="7">Putative repeat protein (TIGR01451 family)</fullName>
    </submittedName>
</protein>
<feature type="domain" description="DUF7507" evidence="5">
    <location>
        <begin position="1479"/>
        <end position="1584"/>
    </location>
</feature>
<feature type="domain" description="DUF7507" evidence="5">
    <location>
        <begin position="789"/>
        <end position="893"/>
    </location>
</feature>
<evidence type="ECO:0000256" key="1">
    <source>
        <dbReference type="SAM" id="MobiDB-lite"/>
    </source>
</evidence>
<dbReference type="Pfam" id="PF20009">
    <property type="entry name" value="GEVED"/>
    <property type="match status" value="1"/>
</dbReference>
<feature type="region of interest" description="Disordered" evidence="1">
    <location>
        <begin position="1349"/>
        <end position="1374"/>
    </location>
</feature>
<feature type="domain" description="DUF7507" evidence="5">
    <location>
        <begin position="1941"/>
        <end position="2044"/>
    </location>
</feature>
<keyword evidence="2" id="KW-0812">Transmembrane</keyword>
<evidence type="ECO:0000259" key="5">
    <source>
        <dbReference type="Pfam" id="PF24346"/>
    </source>
</evidence>
<feature type="compositionally biased region" description="Polar residues" evidence="1">
    <location>
        <begin position="297"/>
        <end position="306"/>
    </location>
</feature>
<evidence type="ECO:0000256" key="3">
    <source>
        <dbReference type="SAM" id="SignalP"/>
    </source>
</evidence>
<feature type="domain" description="DUF7507" evidence="5">
    <location>
        <begin position="2515"/>
        <end position="2616"/>
    </location>
</feature>
<keyword evidence="2" id="KW-0472">Membrane</keyword>
<comment type="caution">
    <text evidence="7">The sequence shown here is derived from an EMBL/GenBank/DDBJ whole genome shotgun (WGS) entry which is preliminary data.</text>
</comment>
<dbReference type="InterPro" id="IPR018247">
    <property type="entry name" value="EF_Hand_1_Ca_BS"/>
</dbReference>
<dbReference type="InterPro" id="IPR055354">
    <property type="entry name" value="DUF7507"/>
</dbReference>
<feature type="domain" description="DUF7507" evidence="5">
    <location>
        <begin position="904"/>
        <end position="1009"/>
    </location>
</feature>
<organism evidence="7 8">
    <name type="scientific">Tahibacter aquaticus</name>
    <dbReference type="NCBI Taxonomy" id="520092"/>
    <lineage>
        <taxon>Bacteria</taxon>
        <taxon>Pseudomonadati</taxon>
        <taxon>Pseudomonadota</taxon>
        <taxon>Gammaproteobacteria</taxon>
        <taxon>Lysobacterales</taxon>
        <taxon>Rhodanobacteraceae</taxon>
        <taxon>Tahibacter</taxon>
    </lineage>
</organism>
<dbReference type="InterPro" id="IPR047589">
    <property type="entry name" value="DUF11_rpt"/>
</dbReference>
<feature type="domain" description="DUF7507" evidence="5">
    <location>
        <begin position="2169"/>
        <end position="2271"/>
    </location>
</feature>
<feature type="domain" description="DUF7507" evidence="5">
    <location>
        <begin position="2054"/>
        <end position="2157"/>
    </location>
</feature>
<feature type="domain" description="DUF7507" evidence="5">
    <location>
        <begin position="2401"/>
        <end position="2503"/>
    </location>
</feature>
<keyword evidence="2" id="KW-1133">Transmembrane helix</keyword>
<proteinExistence type="predicted"/>
<dbReference type="PANTHER" id="PTHR34819">
    <property type="entry name" value="LARGE CYSTEINE-RICH PERIPLASMIC PROTEIN OMCB"/>
    <property type="match status" value="1"/>
</dbReference>
<feature type="domain" description="DUF7507" evidence="5">
    <location>
        <begin position="1249"/>
        <end position="1350"/>
    </location>
</feature>
<feature type="domain" description="DUF7507" evidence="5">
    <location>
        <begin position="1134"/>
        <end position="1238"/>
    </location>
</feature>
<accession>A0A4R6Z956</accession>
<feature type="domain" description="DUF7507" evidence="5">
    <location>
        <begin position="1365"/>
        <end position="1469"/>
    </location>
</feature>
<feature type="domain" description="DUF7507" evidence="5">
    <location>
        <begin position="2285"/>
        <end position="2389"/>
    </location>
</feature>
<evidence type="ECO:0000259" key="4">
    <source>
        <dbReference type="Pfam" id="PF20009"/>
    </source>
</evidence>
<dbReference type="NCBIfam" id="TIGR01451">
    <property type="entry name" value="B_ant_repeat"/>
    <property type="match status" value="11"/>
</dbReference>
<evidence type="ECO:0000313" key="8">
    <source>
        <dbReference type="Proteomes" id="UP000295293"/>
    </source>
</evidence>
<dbReference type="InterPro" id="IPR055371">
    <property type="entry name" value="SpaA_PFL_dom_4"/>
</dbReference>
<feature type="domain" description="DUF7507" evidence="5">
    <location>
        <begin position="1709"/>
        <end position="1810"/>
    </location>
</feature>
<evidence type="ECO:0000256" key="2">
    <source>
        <dbReference type="SAM" id="Phobius"/>
    </source>
</evidence>
<feature type="transmembrane region" description="Helical" evidence="2">
    <location>
        <begin position="2754"/>
        <end position="2774"/>
    </location>
</feature>
<feature type="domain" description="DUF7507" evidence="5">
    <location>
        <begin position="1825"/>
        <end position="1926"/>
    </location>
</feature>
<feature type="compositionally biased region" description="Low complexity" evidence="1">
    <location>
        <begin position="307"/>
        <end position="318"/>
    </location>
</feature>
<sequence length="2780" mass="277134">MKTAARRWLAYGFVVAGIAVTLPAWSAQLNNATATGTIGVNGASTKPYPSLLTTTYTVTGASYQIVANNGPLTTLGGATAAMFTPNVPTATTGIQLQADGAGCSFASNAATSTTCTRGTLQIAFSRPVTNPIVHFVGLGSVRSITGDTVTITAGRAVHTIASSVPAGATMTLLPGAVNLQTLAGGTSLDLINTNYNGTNCSAIAAPATQLAGCGSVRINGTVSSLTFNVSMSGTRNVFNATIGNDVGAEGYMVTTTVDEDFGDAPASYDAVEAASHIVDGIRLGASVDAENTNTFNLQATPTTPSPNAVATGADNNGAAGDGADEDGLATPLATLHTGLIGQTYTLTPSLSGVTAAGSVCGWIDFNRNGVFEAAESTCTAVGSGATSAGLNWTVPITTTAGRSYVRLRASHDSVNVQNPTGRLDSGEVEDYMIEIKPAVRVIKQLSPTSDTGRFDLGIGGTAFALAAGHNGTTGFRTLYHNSASGAPDLTVAQNITTTAITTTVTEVPTPATTGVYTNTYSCVNGSGATIAIGTGTSVNITLPVSVTGAAANGRAQAVTCTFTNTAVPTGTIVIVENAVPNDAQDFAFTTTGTGLSSFSLDDDADPTLPNTRTFSGLSAGAYTVTQTAPPVNWPLTALSCVDPDGGTTVTPVARLSSIDLDPGETVTCTYTNSLLAMTVAKNTTATSISAPGSIPYTIVVTNTGAAPLTGVAVNDTLPGGGAGTVTLVSGDGNGNNVLDPGEAWTYSTSYNATQANIDAGTALVNNVSVTTAQIATPVTSSATTTIVRTPAMTVNKTTPTTSINAPGTINYSIVVANTGNVSLTGVTPVDTLPGGGAGTVTLVSGDTNTNNVLDVGETWTYSASYAATQANIDAGTTLVNNVSVTTAQITTPVTSSASTTITRTPAMTVNKTTPTTSISAPGVINYSIVVRNTGNVTLTGVTPVDTLPNGTNGTLTLVSGDIDGDNQLDVGETWTYSASYTATQANINAGTALVNNVSVTTTQIASPATSSATTTITQSAAMTVAKSTTTTTISAPGTITYSIVVTNTGNVALTGVTPVDTLPGGANGTVTLVSGDTNANNVLDIGEAWTYSASYAATQANINAGTALVNNVSVTTAQIATPVTSSATTTIVRTPAMTVNKTTPTTSINAPGTINYSIVVANTGNVSLTGVTPVDTLPGGANGTVTLVSGDTNANNVLDVGESWTYSASYAATQANINAGTALVNNVSVTTAQIATPVTSSATTTIVRTPAMTVNKTTPTNNISAPGTIGYSIVVRNTGNVTLTGVTPVDTLPNGTNGTVTLVSGDTNANNALDVGETWTYSASYSATQADIKLGTALVNTVSVTSAQTPAPVSSSATTTISQGPAMSVQKTTPTTTISAPGTIGYSIVVRNTGNIALNAVTPLDTLPSGSNGTVTLVSGDTDGDGALDISETWTYSASYTATQADIDAGANLVNSVSVTSTQTPTPVTSSAMTTVTRTPAMTVNKTTPTTSINAPGTISYSIVVANTGNVTLSGIVPIDTLPSGANGVLTLVSGDADGDGQLDVGESWTYSASYAATQANINAGTSLVNNVSVTTTQIATPVTSSATTTIVRTPAMTVSKTTPTASVSAPGMISYSIVVANTGNVSLSGVAPLDTLPNGTAGTVTLVSGDTNANNVLDVGETWTYSASYAVTQANIDAGTALVNNVSVTTTQIPTPVSSSATTTVTRAPAMTVAKTTPTTTIGAPVTINYSIVVTNTGNVSLTAVTPVDTLPNGTNGTVTLVSGDGNANSVLDVGEAWTYSASYAATQADIKLGTALVNNVSVTSAQTPVPVTSSATTSITLGPALSVSKTTPITTIAAPGTIGYSIVLTNTGNVALSALALVDTMPDGSTGTVTFVSGDSDGDNQLDVGETWTYSASYAVTQADIKLGTPLVNRVSVTSTQTLTPVTASATTTISQGASMSVLKSTPTTSIGAPGTINYSIVVTNTGNIALSAVTPVDTLPNGSTGTVTFVSGDSDGDNQLDIGETWTYSASYTATQANIDAGTTLVNTVSVTSTQTLSPVTSSASTSIVRTPAMTVSKTTPTSSIGAPGVIAYSIVVSNTGNVSLTGVTPVDTLPNGTAASLTLVSGDTNSNGILDVAEVWTYTASYTVNQVAIDAGSSLVNTVSVTSTQTPAPVTASATTTVTRAPAMTVTKTTPTTAIGAPGTIGYSIVVTNTGNVSLSAIAPVDTLPNGSVATLSLVSGDVNSNSVLDVGEAWTYATSYAASQADINAGQPLVNTVSVTSAQTPAPVTASATTTVTAGPALSVAKTTPTTSISAPGTISYSIVVANTGNVSLTNVVPVDTMPDGSIGTVTLVSGDSNANNALDVGETWTYSASYAATQADINAGTPLVNTVSVTSTQTPAPVTSSATTTIAQGAAMTVNKTTPTSAIGVPTSIVYSIVVTNTGNVALTNIVPLDTMPDGSAGALAFVSGDTNANSALDVGETWTYSASYAATQADINAGTPLVNTVSVTSTQTPTPVTASATTTITSGPAMTVSKTTLTTSIAAPGTIAYRIVVTNTGNVALTAIAPVDTLPDGSNGSLVLDSGDGNGNSVLDVGEAWIYSASYAASQAAIDAGLNLVNTVSVTAAQIPAPVTSSATTAIAQAPALSVVKTTPVLSITAPTTIPYTIVVANTGNVTLTGLNLADLMPDGSAGVLTYVSGDADGDSQLDLGESWVYTTSFAVGPADIVAGGQLVNTVTVTSTQTASAVSATASTVITGGPPVPVRPVPALGRFALLALLAGLCGIAFTMRRRRYR</sequence>
<keyword evidence="3" id="KW-0732">Signal</keyword>
<dbReference type="Pfam" id="PF24346">
    <property type="entry name" value="DUF7507"/>
    <property type="match status" value="18"/>
</dbReference>
<dbReference type="EMBL" id="SNZH01000001">
    <property type="protein sequence ID" value="TDR48421.1"/>
    <property type="molecule type" value="Genomic_DNA"/>
</dbReference>
<evidence type="ECO:0000313" key="7">
    <source>
        <dbReference type="EMBL" id="TDR48421.1"/>
    </source>
</evidence>